<dbReference type="GO" id="GO:0003677">
    <property type="term" value="F:DNA binding"/>
    <property type="evidence" value="ECO:0007669"/>
    <property type="project" value="UniProtKB-KW"/>
</dbReference>
<name>A0ABW4MWM9_9CAUL</name>
<keyword evidence="1" id="KW-0472">Membrane</keyword>
<keyword evidence="1" id="KW-1133">Transmembrane helix</keyword>
<keyword evidence="3" id="KW-0238">DNA-binding</keyword>
<organism evidence="3 4">
    <name type="scientific">Phenylobacterium terrae</name>
    <dbReference type="NCBI Taxonomy" id="2665495"/>
    <lineage>
        <taxon>Bacteria</taxon>
        <taxon>Pseudomonadati</taxon>
        <taxon>Pseudomonadota</taxon>
        <taxon>Alphaproteobacteria</taxon>
        <taxon>Caulobacterales</taxon>
        <taxon>Caulobacteraceae</taxon>
        <taxon>Phenylobacterium</taxon>
    </lineage>
</organism>
<reference evidence="4" key="1">
    <citation type="journal article" date="2019" name="Int. J. Syst. Evol. Microbiol.">
        <title>The Global Catalogue of Microorganisms (GCM) 10K type strain sequencing project: providing services to taxonomists for standard genome sequencing and annotation.</title>
        <authorList>
            <consortium name="The Broad Institute Genomics Platform"/>
            <consortium name="The Broad Institute Genome Sequencing Center for Infectious Disease"/>
            <person name="Wu L."/>
            <person name="Ma J."/>
        </authorList>
    </citation>
    <scope>NUCLEOTIDE SEQUENCE [LARGE SCALE GENOMIC DNA]</scope>
    <source>
        <strain evidence="4">DFY28</strain>
    </source>
</reference>
<accession>A0ABW4MWM9</accession>
<dbReference type="InterPro" id="IPR007492">
    <property type="entry name" value="LytTR_DNA-bd_dom"/>
</dbReference>
<gene>
    <name evidence="3" type="ORF">ACFSC0_02135</name>
</gene>
<dbReference type="Pfam" id="PF04397">
    <property type="entry name" value="LytTR"/>
    <property type="match status" value="1"/>
</dbReference>
<evidence type="ECO:0000313" key="3">
    <source>
        <dbReference type="EMBL" id="MFD1782178.1"/>
    </source>
</evidence>
<dbReference type="EMBL" id="JBHUEY010000001">
    <property type="protein sequence ID" value="MFD1782178.1"/>
    <property type="molecule type" value="Genomic_DNA"/>
</dbReference>
<dbReference type="SMART" id="SM00850">
    <property type="entry name" value="LytTR"/>
    <property type="match status" value="1"/>
</dbReference>
<keyword evidence="1" id="KW-0812">Transmembrane</keyword>
<feature type="transmembrane region" description="Helical" evidence="1">
    <location>
        <begin position="111"/>
        <end position="131"/>
    </location>
</feature>
<evidence type="ECO:0000313" key="4">
    <source>
        <dbReference type="Proteomes" id="UP001597237"/>
    </source>
</evidence>
<sequence>MTPAEAIGDRRVWVRDIAFTAVAALTIAVMGPYGSYDAPLEERIVRSFAYGFSGLLILWPPMRLALRAGARAGLPDLFVMVAGLSLLAVPVSAVTWLVGRLFEADPVSSGLQRYFAVLAMVLPVGVGYLFVDRWLEREERPPVRPEPAPPRLLARLPGRLGREVLALQAEDHYVRVHTKAGSTLILMRLADAIAELDGLEGERVHRSWWVARSAVASARPDGRRMTLTLANGVEAPVTRDAVPRLRRAGWI</sequence>
<dbReference type="RefSeq" id="WP_377280995.1">
    <property type="nucleotide sequence ID" value="NZ_JBHRSI010000003.1"/>
</dbReference>
<feature type="transmembrane region" description="Helical" evidence="1">
    <location>
        <begin position="12"/>
        <end position="36"/>
    </location>
</feature>
<feature type="transmembrane region" description="Helical" evidence="1">
    <location>
        <begin position="48"/>
        <end position="66"/>
    </location>
</feature>
<dbReference type="Gene3D" id="2.40.50.1020">
    <property type="entry name" value="LytTr DNA-binding domain"/>
    <property type="match status" value="1"/>
</dbReference>
<protein>
    <submittedName>
        <fullName evidence="3">LytTR family DNA-binding domain-containing protein</fullName>
    </submittedName>
</protein>
<proteinExistence type="predicted"/>
<feature type="transmembrane region" description="Helical" evidence="1">
    <location>
        <begin position="78"/>
        <end position="99"/>
    </location>
</feature>
<keyword evidence="4" id="KW-1185">Reference proteome</keyword>
<evidence type="ECO:0000256" key="1">
    <source>
        <dbReference type="SAM" id="Phobius"/>
    </source>
</evidence>
<comment type="caution">
    <text evidence="3">The sequence shown here is derived from an EMBL/GenBank/DDBJ whole genome shotgun (WGS) entry which is preliminary data.</text>
</comment>
<dbReference type="Proteomes" id="UP001597237">
    <property type="component" value="Unassembled WGS sequence"/>
</dbReference>
<dbReference type="PROSITE" id="PS50930">
    <property type="entry name" value="HTH_LYTTR"/>
    <property type="match status" value="1"/>
</dbReference>
<feature type="domain" description="HTH LytTR-type" evidence="2">
    <location>
        <begin position="162"/>
        <end position="251"/>
    </location>
</feature>
<evidence type="ECO:0000259" key="2">
    <source>
        <dbReference type="PROSITE" id="PS50930"/>
    </source>
</evidence>